<dbReference type="InterPro" id="IPR001977">
    <property type="entry name" value="Depp_CoAkinase"/>
</dbReference>
<evidence type="ECO:0000256" key="2">
    <source>
        <dbReference type="ARBA" id="ARBA00022840"/>
    </source>
</evidence>
<keyword evidence="3" id="KW-0963">Cytoplasm</keyword>
<keyword evidence="3 6" id="KW-0808">Transferase</keyword>
<keyword evidence="3 6" id="KW-0418">Kinase</keyword>
<feature type="region of interest" description="Disordered" evidence="5">
    <location>
        <begin position="146"/>
        <end position="175"/>
    </location>
</feature>
<organism evidence="6 7">
    <name type="scientific">Deinobacterium chartae</name>
    <dbReference type="NCBI Taxonomy" id="521158"/>
    <lineage>
        <taxon>Bacteria</taxon>
        <taxon>Thermotogati</taxon>
        <taxon>Deinococcota</taxon>
        <taxon>Deinococci</taxon>
        <taxon>Deinococcales</taxon>
        <taxon>Deinococcaceae</taxon>
        <taxon>Deinobacterium</taxon>
    </lineage>
</organism>
<keyword evidence="2 3" id="KW-0067">ATP-binding</keyword>
<dbReference type="Gene3D" id="3.40.50.300">
    <property type="entry name" value="P-loop containing nucleotide triphosphate hydrolases"/>
    <property type="match status" value="1"/>
</dbReference>
<dbReference type="PANTHER" id="PTHR10695:SF46">
    <property type="entry name" value="BIFUNCTIONAL COENZYME A SYNTHASE-RELATED"/>
    <property type="match status" value="1"/>
</dbReference>
<protein>
    <recommendedName>
        <fullName evidence="3 4">Dephospho-CoA kinase</fullName>
        <ecNumber evidence="3 4">2.7.1.24</ecNumber>
    </recommendedName>
    <alternativeName>
        <fullName evidence="3">Dephosphocoenzyme A kinase</fullName>
    </alternativeName>
</protein>
<comment type="similarity">
    <text evidence="3">Belongs to the CoaE family.</text>
</comment>
<evidence type="ECO:0000256" key="4">
    <source>
        <dbReference type="NCBIfam" id="TIGR00152"/>
    </source>
</evidence>
<dbReference type="PROSITE" id="PS51219">
    <property type="entry name" value="DPCK"/>
    <property type="match status" value="1"/>
</dbReference>
<evidence type="ECO:0000256" key="1">
    <source>
        <dbReference type="ARBA" id="ARBA00022741"/>
    </source>
</evidence>
<feature type="compositionally biased region" description="Basic and acidic residues" evidence="5">
    <location>
        <begin position="146"/>
        <end position="155"/>
    </location>
</feature>
<dbReference type="EC" id="2.7.1.24" evidence="3 4"/>
<comment type="pathway">
    <text evidence="3">Cofactor biosynthesis; coenzyme A biosynthesis; CoA from (R)-pantothenate: step 5/5.</text>
</comment>
<dbReference type="GO" id="GO:0015937">
    <property type="term" value="P:coenzyme A biosynthetic process"/>
    <property type="evidence" value="ECO:0007669"/>
    <property type="project" value="UniProtKB-UniRule"/>
</dbReference>
<sequence length="200" mass="21970">MRRLGLTGSIGSGKSTVAQLLRQRGLPVLDADQAAREVTAKDDTLQEIAAAFGAQFVRHNVLDRAALAAHVFGHPERLDRLNAIVHPRVRAHLRALEAALEADHPWVVQDIPLLFEGGLEAQMDAVLVVDAPFELRLGRARARDGMSEEQFRARDAAQMPPAEKRRRASRVIENDGSLEDLEAQVDRALQELGIFPPSSP</sequence>
<proteinExistence type="inferred from homology"/>
<dbReference type="InterPro" id="IPR027417">
    <property type="entry name" value="P-loop_NTPase"/>
</dbReference>
<dbReference type="GO" id="GO:0005737">
    <property type="term" value="C:cytoplasm"/>
    <property type="evidence" value="ECO:0007669"/>
    <property type="project" value="UniProtKB-SubCell"/>
</dbReference>
<evidence type="ECO:0000256" key="5">
    <source>
        <dbReference type="SAM" id="MobiDB-lite"/>
    </source>
</evidence>
<dbReference type="GO" id="GO:0004140">
    <property type="term" value="F:dephospho-CoA kinase activity"/>
    <property type="evidence" value="ECO:0007669"/>
    <property type="project" value="UniProtKB-UniRule"/>
</dbReference>
<reference evidence="6 7" key="1">
    <citation type="submission" date="2020-08" db="EMBL/GenBank/DDBJ databases">
        <title>Genomic Encyclopedia of Type Strains, Phase IV (KMG-IV): sequencing the most valuable type-strain genomes for metagenomic binning, comparative biology and taxonomic classification.</title>
        <authorList>
            <person name="Goeker M."/>
        </authorList>
    </citation>
    <scope>NUCLEOTIDE SEQUENCE [LARGE SCALE GENOMIC DNA]</scope>
    <source>
        <strain evidence="6 7">DSM 21458</strain>
    </source>
</reference>
<dbReference type="PANTHER" id="PTHR10695">
    <property type="entry name" value="DEPHOSPHO-COA KINASE-RELATED"/>
    <property type="match status" value="1"/>
</dbReference>
<feature type="binding site" evidence="3">
    <location>
        <begin position="11"/>
        <end position="16"/>
    </location>
    <ligand>
        <name>ATP</name>
        <dbReference type="ChEBI" id="CHEBI:30616"/>
    </ligand>
</feature>
<accession>A0A841I000</accession>
<dbReference type="Pfam" id="PF01121">
    <property type="entry name" value="CoaE"/>
    <property type="match status" value="1"/>
</dbReference>
<comment type="caution">
    <text evidence="6">The sequence shown here is derived from an EMBL/GenBank/DDBJ whole genome shotgun (WGS) entry which is preliminary data.</text>
</comment>
<evidence type="ECO:0000256" key="3">
    <source>
        <dbReference type="HAMAP-Rule" id="MF_00376"/>
    </source>
</evidence>
<keyword evidence="1 3" id="KW-0547">Nucleotide-binding</keyword>
<evidence type="ECO:0000313" key="7">
    <source>
        <dbReference type="Proteomes" id="UP000569951"/>
    </source>
</evidence>
<dbReference type="Proteomes" id="UP000569951">
    <property type="component" value="Unassembled WGS sequence"/>
</dbReference>
<keyword evidence="3" id="KW-0173">Coenzyme A biosynthesis</keyword>
<dbReference type="GO" id="GO:0005524">
    <property type="term" value="F:ATP binding"/>
    <property type="evidence" value="ECO:0007669"/>
    <property type="project" value="UniProtKB-UniRule"/>
</dbReference>
<dbReference type="CDD" id="cd02022">
    <property type="entry name" value="DPCK"/>
    <property type="match status" value="1"/>
</dbReference>
<dbReference type="HAMAP" id="MF_00376">
    <property type="entry name" value="Dephospho_CoA_kinase"/>
    <property type="match status" value="1"/>
</dbReference>
<dbReference type="AlphaFoldDB" id="A0A841I000"/>
<dbReference type="NCBIfam" id="TIGR00152">
    <property type="entry name" value="dephospho-CoA kinase"/>
    <property type="match status" value="1"/>
</dbReference>
<name>A0A841I000_9DEIO</name>
<dbReference type="EMBL" id="JACHHG010000004">
    <property type="protein sequence ID" value="MBB6097780.1"/>
    <property type="molecule type" value="Genomic_DNA"/>
</dbReference>
<dbReference type="UniPathway" id="UPA00241">
    <property type="reaction ID" value="UER00356"/>
</dbReference>
<dbReference type="SUPFAM" id="SSF52540">
    <property type="entry name" value="P-loop containing nucleoside triphosphate hydrolases"/>
    <property type="match status" value="1"/>
</dbReference>
<dbReference type="RefSeq" id="WP_183985573.1">
    <property type="nucleotide sequence ID" value="NZ_JACHHG010000004.1"/>
</dbReference>
<comment type="subcellular location">
    <subcellularLocation>
        <location evidence="3">Cytoplasm</location>
    </subcellularLocation>
</comment>
<keyword evidence="7" id="KW-1185">Reference proteome</keyword>
<evidence type="ECO:0000313" key="6">
    <source>
        <dbReference type="EMBL" id="MBB6097780.1"/>
    </source>
</evidence>
<comment type="catalytic activity">
    <reaction evidence="3">
        <text>3'-dephospho-CoA + ATP = ADP + CoA + H(+)</text>
        <dbReference type="Rhea" id="RHEA:18245"/>
        <dbReference type="ChEBI" id="CHEBI:15378"/>
        <dbReference type="ChEBI" id="CHEBI:30616"/>
        <dbReference type="ChEBI" id="CHEBI:57287"/>
        <dbReference type="ChEBI" id="CHEBI:57328"/>
        <dbReference type="ChEBI" id="CHEBI:456216"/>
        <dbReference type="EC" id="2.7.1.24"/>
    </reaction>
</comment>
<gene>
    <name evidence="3" type="primary">coaE</name>
    <name evidence="6" type="ORF">HNR42_001203</name>
</gene>
<comment type="function">
    <text evidence="3">Catalyzes the phosphorylation of the 3'-hydroxyl group of dephosphocoenzyme A to form coenzyme A.</text>
</comment>